<protein>
    <submittedName>
        <fullName evidence="7">Riboflavin-binding -like</fullName>
    </submittedName>
</protein>
<dbReference type="EMBL" id="OW240919">
    <property type="protein sequence ID" value="CAH2310660.1"/>
    <property type="molecule type" value="Genomic_DNA"/>
</dbReference>
<dbReference type="GO" id="GO:1902444">
    <property type="term" value="F:riboflavin binding"/>
    <property type="evidence" value="ECO:0007669"/>
    <property type="project" value="TreeGrafter"/>
</dbReference>
<dbReference type="InterPro" id="IPR018143">
    <property type="entry name" value="Folate_rcpt-like"/>
</dbReference>
<sequence length="233" mass="26386">MKILVTLLVYGALSAVSGQQTCLLGKHHKASPSAEIGAQECVLYAESSCCYANFTEKLSQSPIIKVDNYYWNRCGNLSKACEAYMKKIECFYQCSPLAAHWIHPNMSFAIEHVPLCQSFCDSWFEACRSDLVCARDWLVDWIVDENGNHCKNECIPYHQMYANGTDLCQTAWGASFEVSSSACHCLDMTETDRNVIKYILGQENSEESGEQEACKPRLQKLQEQDEKEEDEND</sequence>
<evidence type="ECO:0000256" key="3">
    <source>
        <dbReference type="ARBA" id="ARBA00023157"/>
    </source>
</evidence>
<evidence type="ECO:0000313" key="8">
    <source>
        <dbReference type="Proteomes" id="UP001295444"/>
    </source>
</evidence>
<feature type="compositionally biased region" description="Basic and acidic residues" evidence="4">
    <location>
        <begin position="212"/>
        <end position="224"/>
    </location>
</feature>
<dbReference type="PANTHER" id="PTHR10517">
    <property type="entry name" value="FOLATE RECEPTOR"/>
    <property type="match status" value="1"/>
</dbReference>
<dbReference type="Proteomes" id="UP001295444">
    <property type="component" value="Chromosome 08"/>
</dbReference>
<reference evidence="7" key="1">
    <citation type="submission" date="2022-03" db="EMBL/GenBank/DDBJ databases">
        <authorList>
            <person name="Alioto T."/>
            <person name="Alioto T."/>
            <person name="Gomez Garrido J."/>
        </authorList>
    </citation>
    <scope>NUCLEOTIDE SEQUENCE</scope>
</reference>
<dbReference type="GO" id="GO:0032217">
    <property type="term" value="F:riboflavin transmembrane transporter activity"/>
    <property type="evidence" value="ECO:0007669"/>
    <property type="project" value="TreeGrafter"/>
</dbReference>
<keyword evidence="8" id="KW-1185">Reference proteome</keyword>
<keyword evidence="3" id="KW-1015">Disulfide bond</keyword>
<evidence type="ECO:0000256" key="5">
    <source>
        <dbReference type="SAM" id="SignalP"/>
    </source>
</evidence>
<feature type="domain" description="Folate receptor-like" evidence="6">
    <location>
        <begin position="21"/>
        <end position="186"/>
    </location>
</feature>
<evidence type="ECO:0000256" key="1">
    <source>
        <dbReference type="ARBA" id="ARBA00007932"/>
    </source>
</evidence>
<dbReference type="GO" id="GO:0009897">
    <property type="term" value="C:external side of plasma membrane"/>
    <property type="evidence" value="ECO:0007669"/>
    <property type="project" value="TreeGrafter"/>
</dbReference>
<organism evidence="7 8">
    <name type="scientific">Pelobates cultripes</name>
    <name type="common">Western spadefoot toad</name>
    <dbReference type="NCBI Taxonomy" id="61616"/>
    <lineage>
        <taxon>Eukaryota</taxon>
        <taxon>Metazoa</taxon>
        <taxon>Chordata</taxon>
        <taxon>Craniata</taxon>
        <taxon>Vertebrata</taxon>
        <taxon>Euteleostomi</taxon>
        <taxon>Amphibia</taxon>
        <taxon>Batrachia</taxon>
        <taxon>Anura</taxon>
        <taxon>Pelobatoidea</taxon>
        <taxon>Pelobatidae</taxon>
        <taxon>Pelobates</taxon>
    </lineage>
</organism>
<comment type="similarity">
    <text evidence="1">Belongs to the folate receptor family.</text>
</comment>
<accession>A0AAD1WJS0</accession>
<keyword evidence="2 5" id="KW-0732">Signal</keyword>
<dbReference type="InterPro" id="IPR004269">
    <property type="entry name" value="Folate_rcpt"/>
</dbReference>
<feature type="region of interest" description="Disordered" evidence="4">
    <location>
        <begin position="203"/>
        <end position="233"/>
    </location>
</feature>
<gene>
    <name evidence="7" type="ORF">PECUL_23A012973</name>
</gene>
<evidence type="ECO:0000256" key="2">
    <source>
        <dbReference type="ARBA" id="ARBA00022729"/>
    </source>
</evidence>
<proteinExistence type="inferred from homology"/>
<feature type="chain" id="PRO_5041943526" evidence="5">
    <location>
        <begin position="19"/>
        <end position="233"/>
    </location>
</feature>
<evidence type="ECO:0000256" key="4">
    <source>
        <dbReference type="SAM" id="MobiDB-lite"/>
    </source>
</evidence>
<name>A0AAD1WJS0_PELCU</name>
<evidence type="ECO:0000259" key="6">
    <source>
        <dbReference type="Pfam" id="PF03024"/>
    </source>
</evidence>
<feature type="signal peptide" evidence="5">
    <location>
        <begin position="1"/>
        <end position="18"/>
    </location>
</feature>
<dbReference type="Pfam" id="PF03024">
    <property type="entry name" value="Folate_rec"/>
    <property type="match status" value="1"/>
</dbReference>
<dbReference type="AlphaFoldDB" id="A0AAD1WJS0"/>
<dbReference type="PANTHER" id="PTHR10517:SF27">
    <property type="entry name" value="IZUMO1 RECEPTOR, JUNO"/>
    <property type="match status" value="1"/>
</dbReference>
<evidence type="ECO:0000313" key="7">
    <source>
        <dbReference type="EMBL" id="CAH2310660.1"/>
    </source>
</evidence>
<dbReference type="GO" id="GO:0038023">
    <property type="term" value="F:signaling receptor activity"/>
    <property type="evidence" value="ECO:0007669"/>
    <property type="project" value="TreeGrafter"/>
</dbReference>